<organism evidence="4 5">
    <name type="scientific">Nocardioides malaquae</name>
    <dbReference type="NCBI Taxonomy" id="2773426"/>
    <lineage>
        <taxon>Bacteria</taxon>
        <taxon>Bacillati</taxon>
        <taxon>Actinomycetota</taxon>
        <taxon>Actinomycetes</taxon>
        <taxon>Propionibacteriales</taxon>
        <taxon>Nocardioidaceae</taxon>
        <taxon>Nocardioides</taxon>
    </lineage>
</organism>
<gene>
    <name evidence="4" type="ORF">IEQ44_10165</name>
</gene>
<evidence type="ECO:0000259" key="3">
    <source>
        <dbReference type="Pfam" id="PF09925"/>
    </source>
</evidence>
<dbReference type="InterPro" id="IPR018677">
    <property type="entry name" value="DUF2157"/>
</dbReference>
<accession>A0ABR9RU11</accession>
<evidence type="ECO:0000313" key="4">
    <source>
        <dbReference type="EMBL" id="MBE7325023.1"/>
    </source>
</evidence>
<keyword evidence="2" id="KW-1133">Transmembrane helix</keyword>
<feature type="transmembrane region" description="Helical" evidence="2">
    <location>
        <begin position="314"/>
        <end position="336"/>
    </location>
</feature>
<evidence type="ECO:0000256" key="2">
    <source>
        <dbReference type="SAM" id="Phobius"/>
    </source>
</evidence>
<feature type="transmembrane region" description="Helical" evidence="2">
    <location>
        <begin position="95"/>
        <end position="113"/>
    </location>
</feature>
<proteinExistence type="predicted"/>
<sequence>MTRTSTPPAPPGAPRSPSEGVSPRQLQWLRTQVEHWTSEGIVTPDQASTVLARYHATRTFSLTRLLFSLGAVFVGVGLIWLVAANLDVVPPLGRLALVAALWLTLLVGAEVMAGRGVHHLAVGAVRLLAAFAVGGLVFQAAQSLQVPAYEPKLVGLWGAAALLHAYAFRATAPLAVGAVAGVVWSIWQGLAAHPSFADVTFVLAATGVAALGVAAFDVARQPRFADLWRTLGVTLVLAGLFAAALPVDDGFDLSSGWWNVTLGVLLGATVVVAILRARLRLTLVECLGAVAALGLALLLVWWEAGDSVEEVTTASWAHTVVAVVGYVAVAVGVAVIGTLRDSRTLPAVATLALVVFTTFQSFAVFAPIVDGAWLFLLLGLVLLATGWGFDRVRRRLAAALDEPGEADADSPGTVSPGPEGGAR</sequence>
<comment type="caution">
    <text evidence="4">The sequence shown here is derived from an EMBL/GenBank/DDBJ whole genome shotgun (WGS) entry which is preliminary data.</text>
</comment>
<feature type="transmembrane region" description="Helical" evidence="2">
    <location>
        <begin position="257"/>
        <end position="275"/>
    </location>
</feature>
<feature type="transmembrane region" description="Helical" evidence="2">
    <location>
        <begin position="120"/>
        <end position="141"/>
    </location>
</feature>
<dbReference type="EMBL" id="JADCSA010000008">
    <property type="protein sequence ID" value="MBE7325023.1"/>
    <property type="molecule type" value="Genomic_DNA"/>
</dbReference>
<name>A0ABR9RU11_9ACTN</name>
<keyword evidence="2" id="KW-0812">Transmembrane</keyword>
<feature type="transmembrane region" description="Helical" evidence="2">
    <location>
        <begin position="226"/>
        <end position="245"/>
    </location>
</feature>
<dbReference type="Proteomes" id="UP000756387">
    <property type="component" value="Unassembled WGS sequence"/>
</dbReference>
<feature type="transmembrane region" description="Helical" evidence="2">
    <location>
        <begin position="175"/>
        <end position="193"/>
    </location>
</feature>
<feature type="transmembrane region" description="Helical" evidence="2">
    <location>
        <begin position="282"/>
        <end position="302"/>
    </location>
</feature>
<feature type="transmembrane region" description="Helical" evidence="2">
    <location>
        <begin position="153"/>
        <end position="168"/>
    </location>
</feature>
<feature type="transmembrane region" description="Helical" evidence="2">
    <location>
        <begin position="199"/>
        <end position="219"/>
    </location>
</feature>
<feature type="region of interest" description="Disordered" evidence="1">
    <location>
        <begin position="401"/>
        <end position="423"/>
    </location>
</feature>
<dbReference type="Pfam" id="PF09925">
    <property type="entry name" value="DUF2157"/>
    <property type="match status" value="1"/>
</dbReference>
<dbReference type="RefSeq" id="WP_193638338.1">
    <property type="nucleotide sequence ID" value="NZ_JADCSA010000008.1"/>
</dbReference>
<keyword evidence="2" id="KW-0472">Membrane</keyword>
<feature type="transmembrane region" description="Helical" evidence="2">
    <location>
        <begin position="348"/>
        <end position="366"/>
    </location>
</feature>
<reference evidence="4 5" key="1">
    <citation type="submission" date="2020-10" db="EMBL/GenBank/DDBJ databases">
        <title>Nocardioides sp. isolated from sludge.</title>
        <authorList>
            <person name="Zhang X."/>
        </authorList>
    </citation>
    <scope>NUCLEOTIDE SEQUENCE [LARGE SCALE GENOMIC DNA]</scope>
    <source>
        <strain evidence="4 5">Y6</strain>
    </source>
</reference>
<keyword evidence="5" id="KW-1185">Reference proteome</keyword>
<protein>
    <submittedName>
        <fullName evidence="4">DUF2157 domain-containing protein</fullName>
    </submittedName>
</protein>
<feature type="transmembrane region" description="Helical" evidence="2">
    <location>
        <begin position="372"/>
        <end position="389"/>
    </location>
</feature>
<feature type="transmembrane region" description="Helical" evidence="2">
    <location>
        <begin position="65"/>
        <end position="83"/>
    </location>
</feature>
<evidence type="ECO:0000313" key="5">
    <source>
        <dbReference type="Proteomes" id="UP000756387"/>
    </source>
</evidence>
<feature type="region of interest" description="Disordered" evidence="1">
    <location>
        <begin position="1"/>
        <end position="22"/>
    </location>
</feature>
<feature type="domain" description="DUF2157" evidence="3">
    <location>
        <begin position="35"/>
        <end position="172"/>
    </location>
</feature>
<evidence type="ECO:0000256" key="1">
    <source>
        <dbReference type="SAM" id="MobiDB-lite"/>
    </source>
</evidence>